<reference evidence="1" key="1">
    <citation type="submission" date="2021-01" db="EMBL/GenBank/DDBJ databases">
        <title>Metabolic potential, ecology and presence of endohyphal bacteria is reflected in genomic diversity of Mucoromycotina.</title>
        <authorList>
            <person name="Muszewska A."/>
            <person name="Okrasinska A."/>
            <person name="Steczkiewicz K."/>
            <person name="Drgas O."/>
            <person name="Orlowska M."/>
            <person name="Perlinska-Lenart U."/>
            <person name="Aleksandrzak-Piekarczyk T."/>
            <person name="Szatraj K."/>
            <person name="Zielenkiewicz U."/>
            <person name="Pilsyk S."/>
            <person name="Malc E."/>
            <person name="Mieczkowski P."/>
            <person name="Kruszewska J.S."/>
            <person name="Biernat P."/>
            <person name="Pawlowska J."/>
        </authorList>
    </citation>
    <scope>NUCLEOTIDE SEQUENCE</scope>
    <source>
        <strain evidence="1">WA0000018081</strain>
    </source>
</reference>
<organism evidence="1 2">
    <name type="scientific">Thamnidium elegans</name>
    <dbReference type="NCBI Taxonomy" id="101142"/>
    <lineage>
        <taxon>Eukaryota</taxon>
        <taxon>Fungi</taxon>
        <taxon>Fungi incertae sedis</taxon>
        <taxon>Mucoromycota</taxon>
        <taxon>Mucoromycotina</taxon>
        <taxon>Mucoromycetes</taxon>
        <taxon>Mucorales</taxon>
        <taxon>Mucorineae</taxon>
        <taxon>Mucoraceae</taxon>
        <taxon>Thamnidium</taxon>
    </lineage>
</organism>
<comment type="caution">
    <text evidence="1">The sequence shown here is derived from an EMBL/GenBank/DDBJ whole genome shotgun (WGS) entry which is preliminary data.</text>
</comment>
<protein>
    <submittedName>
        <fullName evidence="1">Uncharacterized protein</fullName>
    </submittedName>
</protein>
<proteinExistence type="predicted"/>
<dbReference type="Proteomes" id="UP000613177">
    <property type="component" value="Unassembled WGS sequence"/>
</dbReference>
<sequence length="52" mass="6161">MEGSDDVMDYITEEGEEFNHKNSINSYTVYTDDQKTLFLYLLKIKFFWAAKA</sequence>
<name>A0A8H7SL84_9FUNG</name>
<gene>
    <name evidence="1" type="ORF">INT48_005396</name>
</gene>
<evidence type="ECO:0000313" key="2">
    <source>
        <dbReference type="Proteomes" id="UP000613177"/>
    </source>
</evidence>
<dbReference type="AlphaFoldDB" id="A0A8H7SL84"/>
<feature type="non-terminal residue" evidence="1">
    <location>
        <position position="52"/>
    </location>
</feature>
<accession>A0A8H7SL84</accession>
<keyword evidence="2" id="KW-1185">Reference proteome</keyword>
<evidence type="ECO:0000313" key="1">
    <source>
        <dbReference type="EMBL" id="KAG2230068.1"/>
    </source>
</evidence>
<dbReference type="EMBL" id="JAEPRE010000225">
    <property type="protein sequence ID" value="KAG2230068.1"/>
    <property type="molecule type" value="Genomic_DNA"/>
</dbReference>